<gene>
    <name evidence="6" type="ORF">J2S02_002765</name>
</gene>
<evidence type="ECO:0000256" key="1">
    <source>
        <dbReference type="ARBA" id="ARBA00005417"/>
    </source>
</evidence>
<dbReference type="CDD" id="cd03230">
    <property type="entry name" value="ABC_DR_subfamily_A"/>
    <property type="match status" value="1"/>
</dbReference>
<evidence type="ECO:0000259" key="5">
    <source>
        <dbReference type="PROSITE" id="PS50893"/>
    </source>
</evidence>
<dbReference type="InterPro" id="IPR050763">
    <property type="entry name" value="ABC_transporter_ATP-binding"/>
</dbReference>
<proteinExistence type="inferred from homology"/>
<evidence type="ECO:0000256" key="3">
    <source>
        <dbReference type="ARBA" id="ARBA00022741"/>
    </source>
</evidence>
<dbReference type="Gene3D" id="3.40.50.300">
    <property type="entry name" value="P-loop containing nucleotide triphosphate hydrolases"/>
    <property type="match status" value="1"/>
</dbReference>
<dbReference type="GO" id="GO:0005524">
    <property type="term" value="F:ATP binding"/>
    <property type="evidence" value="ECO:0007669"/>
    <property type="project" value="UniProtKB-KW"/>
</dbReference>
<dbReference type="InterPro" id="IPR017871">
    <property type="entry name" value="ABC_transporter-like_CS"/>
</dbReference>
<comment type="similarity">
    <text evidence="1">Belongs to the ABC transporter superfamily.</text>
</comment>
<keyword evidence="7" id="KW-1185">Reference proteome</keyword>
<name>A0ABT9Z2E1_9BACI</name>
<dbReference type="PANTHER" id="PTHR42711">
    <property type="entry name" value="ABC TRANSPORTER ATP-BINDING PROTEIN"/>
    <property type="match status" value="1"/>
</dbReference>
<dbReference type="EMBL" id="JAUSTZ010000005">
    <property type="protein sequence ID" value="MDQ0226420.1"/>
    <property type="molecule type" value="Genomic_DNA"/>
</dbReference>
<dbReference type="Proteomes" id="UP001232245">
    <property type="component" value="Unassembled WGS sequence"/>
</dbReference>
<sequence>MVMLSVKNISKAYASKQVVDHVSFDIKKGEIFGFLGPNGAGKSTTIEIIAGLKKKTGGVVTINGKEMTDKDRYNYLGVQLQQAELYGNLTVKETLNLFLSFHNRKAFIDEHIHLTKLEAFLNQKVKSLSGGQKQRLSLSLSLANDPEILILDEPTVGLDPQSRRLLWDIILSLKQKGKTILLTTHFMDEAQRLCDRVAIMNEGKLLFVDTVDHLLNQIDKRFSIVIETTPDIYPFLNVEHLSAIIVRDDEKVVIKTDEIDEAFQKVMKQIEENELELKSIVIKEANLEDLFIQLTGKELRE</sequence>
<dbReference type="SMART" id="SM00382">
    <property type="entry name" value="AAA"/>
    <property type="match status" value="1"/>
</dbReference>
<evidence type="ECO:0000313" key="7">
    <source>
        <dbReference type="Proteomes" id="UP001232245"/>
    </source>
</evidence>
<organism evidence="6 7">
    <name type="scientific">Metabacillus niabensis</name>
    <dbReference type="NCBI Taxonomy" id="324854"/>
    <lineage>
        <taxon>Bacteria</taxon>
        <taxon>Bacillati</taxon>
        <taxon>Bacillota</taxon>
        <taxon>Bacilli</taxon>
        <taxon>Bacillales</taxon>
        <taxon>Bacillaceae</taxon>
        <taxon>Metabacillus</taxon>
    </lineage>
</organism>
<protein>
    <submittedName>
        <fullName evidence="6">ABC-2 type transport system ATP-binding protein</fullName>
    </submittedName>
</protein>
<accession>A0ABT9Z2E1</accession>
<dbReference type="SUPFAM" id="SSF52540">
    <property type="entry name" value="P-loop containing nucleoside triphosphate hydrolases"/>
    <property type="match status" value="1"/>
</dbReference>
<comment type="caution">
    <text evidence="6">The sequence shown here is derived from an EMBL/GenBank/DDBJ whole genome shotgun (WGS) entry which is preliminary data.</text>
</comment>
<keyword evidence="2" id="KW-0813">Transport</keyword>
<dbReference type="InterPro" id="IPR027417">
    <property type="entry name" value="P-loop_NTPase"/>
</dbReference>
<keyword evidence="3" id="KW-0547">Nucleotide-binding</keyword>
<dbReference type="PROSITE" id="PS50893">
    <property type="entry name" value="ABC_TRANSPORTER_2"/>
    <property type="match status" value="1"/>
</dbReference>
<keyword evidence="4 6" id="KW-0067">ATP-binding</keyword>
<dbReference type="Pfam" id="PF00005">
    <property type="entry name" value="ABC_tran"/>
    <property type="match status" value="1"/>
</dbReference>
<reference evidence="6 7" key="1">
    <citation type="submission" date="2023-07" db="EMBL/GenBank/DDBJ databases">
        <title>Genomic Encyclopedia of Type Strains, Phase IV (KMG-IV): sequencing the most valuable type-strain genomes for metagenomic binning, comparative biology and taxonomic classification.</title>
        <authorList>
            <person name="Goeker M."/>
        </authorList>
    </citation>
    <scope>NUCLEOTIDE SEQUENCE [LARGE SCALE GENOMIC DNA]</scope>
    <source>
        <strain evidence="6 7">DSM 17723</strain>
    </source>
</reference>
<evidence type="ECO:0000256" key="4">
    <source>
        <dbReference type="ARBA" id="ARBA00022840"/>
    </source>
</evidence>
<dbReference type="PANTHER" id="PTHR42711:SF5">
    <property type="entry name" value="ABC TRANSPORTER ATP-BINDING PROTEIN NATA"/>
    <property type="match status" value="1"/>
</dbReference>
<dbReference type="RefSeq" id="WP_174879621.1">
    <property type="nucleotide sequence ID" value="NZ_CADEPK010000033.1"/>
</dbReference>
<dbReference type="InterPro" id="IPR003593">
    <property type="entry name" value="AAA+_ATPase"/>
</dbReference>
<evidence type="ECO:0000256" key="2">
    <source>
        <dbReference type="ARBA" id="ARBA00022448"/>
    </source>
</evidence>
<dbReference type="PROSITE" id="PS00211">
    <property type="entry name" value="ABC_TRANSPORTER_1"/>
    <property type="match status" value="1"/>
</dbReference>
<evidence type="ECO:0000313" key="6">
    <source>
        <dbReference type="EMBL" id="MDQ0226420.1"/>
    </source>
</evidence>
<feature type="domain" description="ABC transporter" evidence="5">
    <location>
        <begin position="4"/>
        <end position="227"/>
    </location>
</feature>
<dbReference type="InterPro" id="IPR003439">
    <property type="entry name" value="ABC_transporter-like_ATP-bd"/>
</dbReference>